<evidence type="ECO:0000313" key="1">
    <source>
        <dbReference type="EMBL" id="KAH7904759.1"/>
    </source>
</evidence>
<dbReference type="Proteomes" id="UP000790377">
    <property type="component" value="Unassembled WGS sequence"/>
</dbReference>
<reference evidence="1" key="1">
    <citation type="journal article" date="2021" name="New Phytol.">
        <title>Evolutionary innovations through gain and loss of genes in the ectomycorrhizal Boletales.</title>
        <authorList>
            <person name="Wu G."/>
            <person name="Miyauchi S."/>
            <person name="Morin E."/>
            <person name="Kuo A."/>
            <person name="Drula E."/>
            <person name="Varga T."/>
            <person name="Kohler A."/>
            <person name="Feng B."/>
            <person name="Cao Y."/>
            <person name="Lipzen A."/>
            <person name="Daum C."/>
            <person name="Hundley H."/>
            <person name="Pangilinan J."/>
            <person name="Johnson J."/>
            <person name="Barry K."/>
            <person name="LaButti K."/>
            <person name="Ng V."/>
            <person name="Ahrendt S."/>
            <person name="Min B."/>
            <person name="Choi I.G."/>
            <person name="Park H."/>
            <person name="Plett J.M."/>
            <person name="Magnuson J."/>
            <person name="Spatafora J.W."/>
            <person name="Nagy L.G."/>
            <person name="Henrissat B."/>
            <person name="Grigoriev I.V."/>
            <person name="Yang Z.L."/>
            <person name="Xu J."/>
            <person name="Martin F.M."/>
        </authorList>
    </citation>
    <scope>NUCLEOTIDE SEQUENCE</scope>
    <source>
        <strain evidence="1">ATCC 28755</strain>
    </source>
</reference>
<gene>
    <name evidence="1" type="ORF">BJ138DRAFT_1119112</name>
</gene>
<keyword evidence="2" id="KW-1185">Reference proteome</keyword>
<protein>
    <submittedName>
        <fullName evidence="1">Uncharacterized protein</fullName>
    </submittedName>
</protein>
<proteinExistence type="predicted"/>
<comment type="caution">
    <text evidence="1">The sequence shown here is derived from an EMBL/GenBank/DDBJ whole genome shotgun (WGS) entry which is preliminary data.</text>
</comment>
<dbReference type="EMBL" id="MU268370">
    <property type="protein sequence ID" value="KAH7904759.1"/>
    <property type="molecule type" value="Genomic_DNA"/>
</dbReference>
<organism evidence="1 2">
    <name type="scientific">Hygrophoropsis aurantiaca</name>
    <dbReference type="NCBI Taxonomy" id="72124"/>
    <lineage>
        <taxon>Eukaryota</taxon>
        <taxon>Fungi</taxon>
        <taxon>Dikarya</taxon>
        <taxon>Basidiomycota</taxon>
        <taxon>Agaricomycotina</taxon>
        <taxon>Agaricomycetes</taxon>
        <taxon>Agaricomycetidae</taxon>
        <taxon>Boletales</taxon>
        <taxon>Coniophorineae</taxon>
        <taxon>Hygrophoropsidaceae</taxon>
        <taxon>Hygrophoropsis</taxon>
    </lineage>
</organism>
<name>A0ACB7ZVN5_9AGAM</name>
<sequence>MKSQAPRRPKRPRSSIPGSSPAPAARQSSQSSSPPSSPSQPFSDPDDSLDERDAVRDLEEENDGEGEDLSADTLEEKRMAMAESLAPVDETSTGSEKNRSQLAGRTPIVVVGDAGVASNAESSTSQAHFVVPSMFAPLQPWTFQTIPLQAYNARLWHPYTAHINPYLAPVPPELLVLKPFPSS</sequence>
<evidence type="ECO:0000313" key="2">
    <source>
        <dbReference type="Proteomes" id="UP000790377"/>
    </source>
</evidence>
<accession>A0ACB7ZVN5</accession>